<protein>
    <submittedName>
        <fullName evidence="1">Uncharacterized protein</fullName>
    </submittedName>
</protein>
<gene>
    <name evidence="1" type="ORF">MAR_030369</name>
</gene>
<organism evidence="1 2">
    <name type="scientific">Mya arenaria</name>
    <name type="common">Soft-shell clam</name>
    <dbReference type="NCBI Taxonomy" id="6604"/>
    <lineage>
        <taxon>Eukaryota</taxon>
        <taxon>Metazoa</taxon>
        <taxon>Spiralia</taxon>
        <taxon>Lophotrochozoa</taxon>
        <taxon>Mollusca</taxon>
        <taxon>Bivalvia</taxon>
        <taxon>Autobranchia</taxon>
        <taxon>Heteroconchia</taxon>
        <taxon>Euheterodonta</taxon>
        <taxon>Imparidentia</taxon>
        <taxon>Neoheterodontei</taxon>
        <taxon>Myida</taxon>
        <taxon>Myoidea</taxon>
        <taxon>Myidae</taxon>
        <taxon>Mya</taxon>
    </lineage>
</organism>
<proteinExistence type="predicted"/>
<evidence type="ECO:0000313" key="1">
    <source>
        <dbReference type="EMBL" id="WAQ97679.1"/>
    </source>
</evidence>
<reference evidence="1" key="1">
    <citation type="submission" date="2022-11" db="EMBL/GenBank/DDBJ databases">
        <title>Centuries of genome instability and evolution in soft-shell clam transmissible cancer (bioRxiv).</title>
        <authorList>
            <person name="Hart S.F.M."/>
            <person name="Yonemitsu M.A."/>
            <person name="Giersch R.M."/>
            <person name="Beal B.F."/>
            <person name="Arriagada G."/>
            <person name="Davis B.W."/>
            <person name="Ostrander E.A."/>
            <person name="Goff S.P."/>
            <person name="Metzger M.J."/>
        </authorList>
    </citation>
    <scope>NUCLEOTIDE SEQUENCE</scope>
    <source>
        <strain evidence="1">MELC-2E11</strain>
        <tissue evidence="1">Siphon/mantle</tissue>
    </source>
</reference>
<name>A0ABY7DJ09_MYAAR</name>
<keyword evidence="2" id="KW-1185">Reference proteome</keyword>
<dbReference type="Proteomes" id="UP001164746">
    <property type="component" value="Chromosome 2"/>
</dbReference>
<evidence type="ECO:0000313" key="2">
    <source>
        <dbReference type="Proteomes" id="UP001164746"/>
    </source>
</evidence>
<sequence>MCKDRRKKTNKQPFQWPVRDYRHRTIGSSGLQCTVPDVSLPNEHTSVMDTLCKPNLEHLGLQTTFQEVFYSQT</sequence>
<dbReference type="EMBL" id="CP111013">
    <property type="protein sequence ID" value="WAQ97679.1"/>
    <property type="molecule type" value="Genomic_DNA"/>
</dbReference>
<accession>A0ABY7DJ09</accession>